<sequence>MKKNSEKSEKPEEQIEEAKKVDKDEENQDLNTLSYEEVINQLEVLKEESLRSRAELENFKKRTSMELSNAVRYANSELLSSLIPILTSIEKALENSDEQKSTDKEGILLILNSFEKTLENFNIVPITPNGEEFDPELHEAVSTVNESGVKDNFVVKTLERGWKLNERVVKPALVIVNKIN</sequence>
<dbReference type="HAMAP" id="MF_01151">
    <property type="entry name" value="GrpE"/>
    <property type="match status" value="1"/>
</dbReference>
<feature type="coiled-coil region" evidence="5">
    <location>
        <begin position="35"/>
        <end position="62"/>
    </location>
</feature>
<organism evidence="7 8">
    <name type="scientific">SAR86 cluster bacterium</name>
    <dbReference type="NCBI Taxonomy" id="2030880"/>
    <lineage>
        <taxon>Bacteria</taxon>
        <taxon>Pseudomonadati</taxon>
        <taxon>Pseudomonadota</taxon>
        <taxon>Gammaproteobacteria</taxon>
        <taxon>SAR86 cluster</taxon>
    </lineage>
</organism>
<dbReference type="Gene3D" id="3.90.20.20">
    <property type="match status" value="1"/>
</dbReference>
<keyword evidence="3" id="KW-0346">Stress response</keyword>
<dbReference type="SUPFAM" id="SSF51064">
    <property type="entry name" value="Head domain of nucleotide exchange factor GrpE"/>
    <property type="match status" value="1"/>
</dbReference>
<dbReference type="CDD" id="cd00446">
    <property type="entry name" value="GrpE"/>
    <property type="match status" value="1"/>
</dbReference>
<keyword evidence="2 3" id="KW-0143">Chaperone</keyword>
<comment type="subcellular location">
    <subcellularLocation>
        <location evidence="3">Cytoplasm</location>
    </subcellularLocation>
</comment>
<evidence type="ECO:0000256" key="1">
    <source>
        <dbReference type="ARBA" id="ARBA00009054"/>
    </source>
</evidence>
<feature type="region of interest" description="Disordered" evidence="6">
    <location>
        <begin position="1"/>
        <end position="32"/>
    </location>
</feature>
<name>A0A520MY43_9GAMM</name>
<gene>
    <name evidence="3" type="primary">grpE</name>
    <name evidence="7" type="ORF">EVA92_03630</name>
</gene>
<dbReference type="Proteomes" id="UP000315825">
    <property type="component" value="Unassembled WGS sequence"/>
</dbReference>
<proteinExistence type="inferred from homology"/>
<dbReference type="PANTHER" id="PTHR21237">
    <property type="entry name" value="GRPE PROTEIN"/>
    <property type="match status" value="1"/>
</dbReference>
<dbReference type="GO" id="GO:0042803">
    <property type="term" value="F:protein homodimerization activity"/>
    <property type="evidence" value="ECO:0007669"/>
    <property type="project" value="InterPro"/>
</dbReference>
<comment type="subunit">
    <text evidence="3">Homodimer.</text>
</comment>
<dbReference type="GO" id="GO:0000774">
    <property type="term" value="F:adenyl-nucleotide exchange factor activity"/>
    <property type="evidence" value="ECO:0007669"/>
    <property type="project" value="InterPro"/>
</dbReference>
<evidence type="ECO:0000256" key="3">
    <source>
        <dbReference type="HAMAP-Rule" id="MF_01151"/>
    </source>
</evidence>
<evidence type="ECO:0000256" key="5">
    <source>
        <dbReference type="SAM" id="Coils"/>
    </source>
</evidence>
<dbReference type="GO" id="GO:0005737">
    <property type="term" value="C:cytoplasm"/>
    <property type="evidence" value="ECO:0007669"/>
    <property type="project" value="UniProtKB-SubCell"/>
</dbReference>
<protein>
    <recommendedName>
        <fullName evidence="3">Protein GrpE</fullName>
    </recommendedName>
    <alternativeName>
        <fullName evidence="3">HSP-70 cofactor</fullName>
    </alternativeName>
</protein>
<feature type="compositionally biased region" description="Basic and acidic residues" evidence="6">
    <location>
        <begin position="1"/>
        <end position="23"/>
    </location>
</feature>
<dbReference type="InterPro" id="IPR013805">
    <property type="entry name" value="GrpE_CC"/>
</dbReference>
<reference evidence="7 8" key="1">
    <citation type="submission" date="2019-02" db="EMBL/GenBank/DDBJ databases">
        <title>Prokaryotic population dynamics and viral predation in marine succession experiment using metagenomics: the confinement effect.</title>
        <authorList>
            <person name="Haro-Moreno J.M."/>
            <person name="Rodriguez-Valera F."/>
            <person name="Lopez-Perez M."/>
        </authorList>
    </citation>
    <scope>NUCLEOTIDE SEQUENCE [LARGE SCALE GENOMIC DNA]</scope>
    <source>
        <strain evidence="7">MED-G159</strain>
    </source>
</reference>
<dbReference type="GO" id="GO:0006457">
    <property type="term" value="P:protein folding"/>
    <property type="evidence" value="ECO:0007669"/>
    <property type="project" value="InterPro"/>
</dbReference>
<dbReference type="AlphaFoldDB" id="A0A520MY43"/>
<comment type="similarity">
    <text evidence="1 3 4">Belongs to the GrpE family.</text>
</comment>
<evidence type="ECO:0000313" key="8">
    <source>
        <dbReference type="Proteomes" id="UP000315825"/>
    </source>
</evidence>
<keyword evidence="3" id="KW-0963">Cytoplasm</keyword>
<keyword evidence="5" id="KW-0175">Coiled coil</keyword>
<dbReference type="Pfam" id="PF01025">
    <property type="entry name" value="GrpE"/>
    <property type="match status" value="1"/>
</dbReference>
<comment type="function">
    <text evidence="3">Participates actively in the response to hyperosmotic and heat shock by preventing the aggregation of stress-denatured proteins, in association with DnaK and GrpE. It is the nucleotide exchange factor for DnaK and may function as a thermosensor. Unfolded proteins bind initially to DnaJ; upon interaction with the DnaJ-bound protein, DnaK hydrolyzes its bound ATP, resulting in the formation of a stable complex. GrpE releases ADP from DnaK; ATP binding to DnaK triggers the release of the substrate protein, thus completing the reaction cycle. Several rounds of ATP-dependent interactions between DnaJ, DnaK and GrpE are required for fully efficient folding.</text>
</comment>
<evidence type="ECO:0000256" key="4">
    <source>
        <dbReference type="RuleBase" id="RU004478"/>
    </source>
</evidence>
<dbReference type="InterPro" id="IPR000740">
    <property type="entry name" value="GrpE"/>
</dbReference>
<dbReference type="EMBL" id="SHBE01000006">
    <property type="protein sequence ID" value="RZO26152.1"/>
    <property type="molecule type" value="Genomic_DNA"/>
</dbReference>
<dbReference type="GO" id="GO:0051082">
    <property type="term" value="F:unfolded protein binding"/>
    <property type="evidence" value="ECO:0007669"/>
    <property type="project" value="TreeGrafter"/>
</dbReference>
<dbReference type="PANTHER" id="PTHR21237:SF23">
    <property type="entry name" value="GRPE PROTEIN HOMOLOG, MITOCHONDRIAL"/>
    <property type="match status" value="1"/>
</dbReference>
<accession>A0A520MY43</accession>
<dbReference type="InterPro" id="IPR009012">
    <property type="entry name" value="GrpE_head"/>
</dbReference>
<dbReference type="SUPFAM" id="SSF58014">
    <property type="entry name" value="Coiled-coil domain of nucleotide exchange factor GrpE"/>
    <property type="match status" value="1"/>
</dbReference>
<evidence type="ECO:0000256" key="6">
    <source>
        <dbReference type="SAM" id="MobiDB-lite"/>
    </source>
</evidence>
<evidence type="ECO:0000313" key="7">
    <source>
        <dbReference type="EMBL" id="RZO26152.1"/>
    </source>
</evidence>
<dbReference type="Gene3D" id="2.30.22.10">
    <property type="entry name" value="Head domain of nucleotide exchange factor GrpE"/>
    <property type="match status" value="1"/>
</dbReference>
<dbReference type="GO" id="GO:0051087">
    <property type="term" value="F:protein-folding chaperone binding"/>
    <property type="evidence" value="ECO:0007669"/>
    <property type="project" value="InterPro"/>
</dbReference>
<evidence type="ECO:0000256" key="2">
    <source>
        <dbReference type="ARBA" id="ARBA00023186"/>
    </source>
</evidence>
<dbReference type="PRINTS" id="PR00773">
    <property type="entry name" value="GRPEPROTEIN"/>
</dbReference>
<comment type="caution">
    <text evidence="7">The sequence shown here is derived from an EMBL/GenBank/DDBJ whole genome shotgun (WGS) entry which is preliminary data.</text>
</comment>